<name>A0AAP0L5J9_9MAGN</name>
<comment type="caution">
    <text evidence="2">The sequence shown here is derived from an EMBL/GenBank/DDBJ whole genome shotgun (WGS) entry which is preliminary data.</text>
</comment>
<feature type="compositionally biased region" description="Gly residues" evidence="1">
    <location>
        <begin position="1"/>
        <end position="14"/>
    </location>
</feature>
<protein>
    <submittedName>
        <fullName evidence="2">Uncharacterized protein</fullName>
    </submittedName>
</protein>
<feature type="compositionally biased region" description="Basic and acidic residues" evidence="1">
    <location>
        <begin position="21"/>
        <end position="76"/>
    </location>
</feature>
<evidence type="ECO:0000256" key="1">
    <source>
        <dbReference type="SAM" id="MobiDB-lite"/>
    </source>
</evidence>
<gene>
    <name evidence="2" type="ORF">Syun_003681</name>
</gene>
<evidence type="ECO:0000313" key="3">
    <source>
        <dbReference type="Proteomes" id="UP001420932"/>
    </source>
</evidence>
<feature type="compositionally biased region" description="Basic and acidic residues" evidence="1">
    <location>
        <begin position="124"/>
        <end position="140"/>
    </location>
</feature>
<organism evidence="2 3">
    <name type="scientific">Stephania yunnanensis</name>
    <dbReference type="NCBI Taxonomy" id="152371"/>
    <lineage>
        <taxon>Eukaryota</taxon>
        <taxon>Viridiplantae</taxon>
        <taxon>Streptophyta</taxon>
        <taxon>Embryophyta</taxon>
        <taxon>Tracheophyta</taxon>
        <taxon>Spermatophyta</taxon>
        <taxon>Magnoliopsida</taxon>
        <taxon>Ranunculales</taxon>
        <taxon>Menispermaceae</taxon>
        <taxon>Menispermoideae</taxon>
        <taxon>Cissampelideae</taxon>
        <taxon>Stephania</taxon>
    </lineage>
</organism>
<accession>A0AAP0L5J9</accession>
<feature type="region of interest" description="Disordered" evidence="1">
    <location>
        <begin position="1"/>
        <end position="140"/>
    </location>
</feature>
<proteinExistence type="predicted"/>
<evidence type="ECO:0000313" key="2">
    <source>
        <dbReference type="EMBL" id="KAK9162779.1"/>
    </source>
</evidence>
<dbReference type="Proteomes" id="UP001420932">
    <property type="component" value="Unassembled WGS sequence"/>
</dbReference>
<keyword evidence="3" id="KW-1185">Reference proteome</keyword>
<dbReference type="AlphaFoldDB" id="A0AAP0L5J9"/>
<reference evidence="2 3" key="1">
    <citation type="submission" date="2024-01" db="EMBL/GenBank/DDBJ databases">
        <title>Genome assemblies of Stephania.</title>
        <authorList>
            <person name="Yang L."/>
        </authorList>
    </citation>
    <scope>NUCLEOTIDE SEQUENCE [LARGE SCALE GENOMIC DNA]</scope>
    <source>
        <strain evidence="2">YNDBR</strain>
        <tissue evidence="2">Leaf</tissue>
    </source>
</reference>
<sequence length="140" mass="15205">MVGVGGGDGLGRGGAPLRARWTVEDARESEWSRERVVKSEGDRSEGPEEKRKREVEKISRTTRREEKERGRGRDSPPKNGFLLGNARPRGIRNAAVDVRAVEGDEDGDGFGGGCKTKSEEDEGDGRGERSADGVRGAPRE</sequence>
<dbReference type="EMBL" id="JBBNAF010000002">
    <property type="protein sequence ID" value="KAK9162779.1"/>
    <property type="molecule type" value="Genomic_DNA"/>
</dbReference>